<evidence type="ECO:0000313" key="3">
    <source>
        <dbReference type="Proteomes" id="UP000662873"/>
    </source>
</evidence>
<evidence type="ECO:0000259" key="1">
    <source>
        <dbReference type="PROSITE" id="PS50106"/>
    </source>
</evidence>
<gene>
    <name evidence="2" type="ORF">NPRO_20180</name>
</gene>
<protein>
    <recommendedName>
        <fullName evidence="1">PDZ domain-containing protein</fullName>
    </recommendedName>
</protein>
<evidence type="ECO:0000313" key="2">
    <source>
        <dbReference type="EMBL" id="BBO24423.1"/>
    </source>
</evidence>
<proteinExistence type="predicted"/>
<dbReference type="KEGG" id="npy:NPRO_20180"/>
<dbReference type="Proteomes" id="UP000662873">
    <property type="component" value="Chromosome"/>
</dbReference>
<dbReference type="EMBL" id="AP021858">
    <property type="protein sequence ID" value="BBO24423.1"/>
    <property type="molecule type" value="Genomic_DNA"/>
</dbReference>
<feature type="domain" description="PDZ" evidence="1">
    <location>
        <begin position="308"/>
        <end position="385"/>
    </location>
</feature>
<dbReference type="InterPro" id="IPR001478">
    <property type="entry name" value="PDZ"/>
</dbReference>
<sequence length="390" mass="42240">MSGILIATLLLAGAQAGGRVEVPFRLGEDAIVVDAEVNGKKVSLMFDTGFGGSVVLNDTINIGKPTGKMVLRDFVGELEVPTVKVTSLKIGAQTIDPTGMEAVLTPSANYSMSYNTHVDGIMGFEVIKHNITEINFQGQKFIFHPNSLDVTKRTPDGAKTFLNRLLPTGHNSLEMSVQTDAGERMILALDTGNAFFATTHRDVLERVGLWKPGAEAKYMRSSMVASGEVPSWDILMKNVTIFGVKVPESVWSIIDLPSSSAEGDGTIGFGFLKNFNITIDYERRRVWLENFTGEVGNHPVADIGITAGFDPRAGRVRVYRVAPASPADKAGIKVGDAVLSIDEVSELNVGYRRLAKMMEGPLGSKVKLALSRGGNLMRLEVERTYLVNGY</sequence>
<dbReference type="InterPro" id="IPR021109">
    <property type="entry name" value="Peptidase_aspartic_dom_sf"/>
</dbReference>
<dbReference type="Pfam" id="PF13180">
    <property type="entry name" value="PDZ_2"/>
    <property type="match status" value="1"/>
</dbReference>
<organism evidence="2 3">
    <name type="scientific">Candidatus Nitrosymbiomonas proteolyticus</name>
    <dbReference type="NCBI Taxonomy" id="2608984"/>
    <lineage>
        <taxon>Bacteria</taxon>
        <taxon>Bacillati</taxon>
        <taxon>Armatimonadota</taxon>
        <taxon>Armatimonadota incertae sedis</taxon>
        <taxon>Candidatus Nitrosymbiomonas</taxon>
    </lineage>
</organism>
<dbReference type="InterPro" id="IPR036034">
    <property type="entry name" value="PDZ_sf"/>
</dbReference>
<dbReference type="PROSITE" id="PS50106">
    <property type="entry name" value="PDZ"/>
    <property type="match status" value="1"/>
</dbReference>
<reference evidence="2" key="1">
    <citation type="journal article" name="DNA Res.">
        <title>The physiological potential of anammox bacteria as revealed by their core genome structure.</title>
        <authorList>
            <person name="Okubo T."/>
            <person name="Toyoda A."/>
            <person name="Fukuhara K."/>
            <person name="Uchiyama I."/>
            <person name="Harigaya Y."/>
            <person name="Kuroiwa M."/>
            <person name="Suzuki T."/>
            <person name="Murakami Y."/>
            <person name="Suwa Y."/>
            <person name="Takami H."/>
        </authorList>
    </citation>
    <scope>NUCLEOTIDE SEQUENCE</scope>
    <source>
        <strain evidence="2">317325-2</strain>
    </source>
</reference>
<dbReference type="Gene3D" id="2.40.70.10">
    <property type="entry name" value="Acid Proteases"/>
    <property type="match status" value="2"/>
</dbReference>
<dbReference type="Gene3D" id="2.30.42.10">
    <property type="match status" value="1"/>
</dbReference>
<dbReference type="SUPFAM" id="SSF50156">
    <property type="entry name" value="PDZ domain-like"/>
    <property type="match status" value="1"/>
</dbReference>
<accession>A0A809RA23</accession>
<dbReference type="AlphaFoldDB" id="A0A809RA23"/>
<dbReference type="SMART" id="SM00228">
    <property type="entry name" value="PDZ"/>
    <property type="match status" value="1"/>
</dbReference>
<name>A0A809RA23_9BACT</name>